<dbReference type="PANTHER" id="PTHR46984">
    <property type="entry name" value="LEUCINE-RICH REPEAT-CONTAINING PROTEIN 71"/>
    <property type="match status" value="1"/>
</dbReference>
<dbReference type="Bgee" id="ENSOANG00000049547">
    <property type="expression patterns" value="Expressed in testis and 5 other cell types or tissues"/>
</dbReference>
<sequence length="223" mass="23292">MGDEDREPHAGPDAPGSTPALRAVLGTQLALDEYPTSLLLLSSGPQFPHLENGGAGGGGGGRPDDVESLPALRTVPGTREALGGGTVPTRGEPTQSLPAPPFLAPVTETVNPLLEPADHRDGKVFLPGNLVLLHLNLLRNDITEEGLRGFLAAVTYQVQNGQRGQAAKGTSGLLRLGLGKNNFLPTCETYLRLQELMLARDPVFKPGDEEGAAAAPPPRPSPQ</sequence>
<feature type="region of interest" description="Disordered" evidence="1">
    <location>
        <begin position="1"/>
        <end position="22"/>
    </location>
</feature>
<proteinExistence type="predicted"/>
<evidence type="ECO:0000256" key="1">
    <source>
        <dbReference type="SAM" id="MobiDB-lite"/>
    </source>
</evidence>
<dbReference type="InParanoid" id="A0A6I8N7Q2"/>
<dbReference type="OMA" id="NFLPTCE"/>
<reference evidence="2 3" key="1">
    <citation type="journal article" date="2008" name="Nature">
        <title>Genome analysis of the platypus reveals unique signatures of evolution.</title>
        <authorList>
            <person name="Warren W.C."/>
            <person name="Hillier L.W."/>
            <person name="Marshall Graves J.A."/>
            <person name="Birney E."/>
            <person name="Ponting C.P."/>
            <person name="Grutzner F."/>
            <person name="Belov K."/>
            <person name="Miller W."/>
            <person name="Clarke L."/>
            <person name="Chinwalla A.T."/>
            <person name="Yang S.P."/>
            <person name="Heger A."/>
            <person name="Locke D.P."/>
            <person name="Miethke P."/>
            <person name="Waters P.D."/>
            <person name="Veyrunes F."/>
            <person name="Fulton L."/>
            <person name="Fulton B."/>
            <person name="Graves T."/>
            <person name="Wallis J."/>
            <person name="Puente X.S."/>
            <person name="Lopez-Otin C."/>
            <person name="Ordonez G.R."/>
            <person name="Eichler E.E."/>
            <person name="Chen L."/>
            <person name="Cheng Z."/>
            <person name="Deakin J.E."/>
            <person name="Alsop A."/>
            <person name="Thompson K."/>
            <person name="Kirby P."/>
            <person name="Papenfuss A.T."/>
            <person name="Wakefield M.J."/>
            <person name="Olender T."/>
            <person name="Lancet D."/>
            <person name="Huttley G.A."/>
            <person name="Smit A.F."/>
            <person name="Pask A."/>
            <person name="Temple-Smith P."/>
            <person name="Batzer M.A."/>
            <person name="Walker J.A."/>
            <person name="Konkel M.K."/>
            <person name="Harris R.S."/>
            <person name="Whittington C.M."/>
            <person name="Wong E.S."/>
            <person name="Gemmell N.J."/>
            <person name="Buschiazzo E."/>
            <person name="Vargas Jentzsch I.M."/>
            <person name="Merkel A."/>
            <person name="Schmitz J."/>
            <person name="Zemann A."/>
            <person name="Churakov G."/>
            <person name="Kriegs J.O."/>
            <person name="Brosius J."/>
            <person name="Murchison E.P."/>
            <person name="Sachidanandam R."/>
            <person name="Smith C."/>
            <person name="Hannon G.J."/>
            <person name="Tsend-Ayush E."/>
            <person name="McMillan D."/>
            <person name="Attenborough R."/>
            <person name="Rens W."/>
            <person name="Ferguson-Smith M."/>
            <person name="Lefevre C.M."/>
            <person name="Sharp J.A."/>
            <person name="Nicholas K.R."/>
            <person name="Ray D.A."/>
            <person name="Kube M."/>
            <person name="Reinhardt R."/>
            <person name="Pringle T.H."/>
            <person name="Taylor J."/>
            <person name="Jones R.C."/>
            <person name="Nixon B."/>
            <person name="Dacheux J.L."/>
            <person name="Niwa H."/>
            <person name="Sekita Y."/>
            <person name="Huang X."/>
            <person name="Stark A."/>
            <person name="Kheradpour P."/>
            <person name="Kellis M."/>
            <person name="Flicek P."/>
            <person name="Chen Y."/>
            <person name="Webber C."/>
            <person name="Hardison R."/>
            <person name="Nelson J."/>
            <person name="Hallsworth-Pepin K."/>
            <person name="Delehaunty K."/>
            <person name="Markovic C."/>
            <person name="Minx P."/>
            <person name="Feng Y."/>
            <person name="Kremitzki C."/>
            <person name="Mitreva M."/>
            <person name="Glasscock J."/>
            <person name="Wylie T."/>
            <person name="Wohldmann P."/>
            <person name="Thiru P."/>
            <person name="Nhan M.N."/>
            <person name="Pohl C.S."/>
            <person name="Smith S.M."/>
            <person name="Hou S."/>
            <person name="Nefedov M."/>
            <person name="de Jong P.J."/>
            <person name="Renfree M.B."/>
            <person name="Mardis E.R."/>
            <person name="Wilson R.K."/>
        </authorList>
    </citation>
    <scope>NUCLEOTIDE SEQUENCE [LARGE SCALE GENOMIC DNA]</scope>
    <source>
        <strain evidence="2 3">Glennie</strain>
    </source>
</reference>
<dbReference type="Proteomes" id="UP000002279">
    <property type="component" value="Chromosome X5"/>
</dbReference>
<keyword evidence="3" id="KW-1185">Reference proteome</keyword>
<dbReference type="AlphaFoldDB" id="A0A6I8N7Q2"/>
<evidence type="ECO:0000313" key="2">
    <source>
        <dbReference type="Ensembl" id="ENSOANP00000037037.1"/>
    </source>
</evidence>
<reference evidence="2" key="3">
    <citation type="submission" date="2025-09" db="UniProtKB">
        <authorList>
            <consortium name="Ensembl"/>
        </authorList>
    </citation>
    <scope>IDENTIFICATION</scope>
    <source>
        <strain evidence="2">Glennie</strain>
    </source>
</reference>
<evidence type="ECO:0000313" key="3">
    <source>
        <dbReference type="Proteomes" id="UP000002279"/>
    </source>
</evidence>
<organism evidence="2 3">
    <name type="scientific">Ornithorhynchus anatinus</name>
    <name type="common">Duckbill platypus</name>
    <dbReference type="NCBI Taxonomy" id="9258"/>
    <lineage>
        <taxon>Eukaryota</taxon>
        <taxon>Metazoa</taxon>
        <taxon>Chordata</taxon>
        <taxon>Craniata</taxon>
        <taxon>Vertebrata</taxon>
        <taxon>Euteleostomi</taxon>
        <taxon>Mammalia</taxon>
        <taxon>Monotremata</taxon>
        <taxon>Ornithorhynchidae</taxon>
        <taxon>Ornithorhynchus</taxon>
    </lineage>
</organism>
<accession>A0A6I8N7Q2</accession>
<feature type="region of interest" description="Disordered" evidence="1">
    <location>
        <begin position="49"/>
        <end position="68"/>
    </location>
</feature>
<reference evidence="2" key="2">
    <citation type="submission" date="2025-08" db="UniProtKB">
        <authorList>
            <consortium name="Ensembl"/>
        </authorList>
    </citation>
    <scope>IDENTIFICATION</scope>
    <source>
        <strain evidence="2">Glennie</strain>
    </source>
</reference>
<feature type="region of interest" description="Disordered" evidence="1">
    <location>
        <begin position="76"/>
        <end position="97"/>
    </location>
</feature>
<protein>
    <recommendedName>
        <fullName evidence="4">Leucine rich repeat containing 71</fullName>
    </recommendedName>
</protein>
<evidence type="ECO:0008006" key="4">
    <source>
        <dbReference type="Google" id="ProtNLM"/>
    </source>
</evidence>
<feature type="compositionally biased region" description="Basic and acidic residues" evidence="1">
    <location>
        <begin position="1"/>
        <end position="10"/>
    </location>
</feature>
<dbReference type="InterPro" id="IPR053040">
    <property type="entry name" value="LRR-containing_protein_71"/>
</dbReference>
<dbReference type="GeneTree" id="ENSGT00950000185615"/>
<dbReference type="PANTHER" id="PTHR46984:SF1">
    <property type="entry name" value="LEUCINE-RICH REPEAT-CONTAINING PROTEIN 71"/>
    <property type="match status" value="1"/>
</dbReference>
<dbReference type="Ensembl" id="ENSOANT00000057188.1">
    <property type="protein sequence ID" value="ENSOANP00000037037.1"/>
    <property type="gene ID" value="ENSOANG00000049547.1"/>
</dbReference>
<feature type="region of interest" description="Disordered" evidence="1">
    <location>
        <begin position="204"/>
        <end position="223"/>
    </location>
</feature>
<name>A0A6I8N7Q2_ORNAN</name>